<evidence type="ECO:0000259" key="4">
    <source>
        <dbReference type="PROSITE" id="PS51898"/>
    </source>
</evidence>
<dbReference type="InterPro" id="IPR011010">
    <property type="entry name" value="DNA_brk_join_enz"/>
</dbReference>
<dbReference type="EMBL" id="CP004145">
    <property type="protein sequence ID" value="AGO60582.1"/>
    <property type="molecule type" value="Genomic_DNA"/>
</dbReference>
<dbReference type="HOGENOM" id="CLU_027562_9_2_2"/>
<dbReference type="InterPro" id="IPR013762">
    <property type="entry name" value="Integrase-like_cat_sf"/>
</dbReference>
<dbReference type="Gene3D" id="1.10.443.10">
    <property type="entry name" value="Intergrase catalytic core"/>
    <property type="match status" value="1"/>
</dbReference>
<keyword evidence="3" id="KW-0233">DNA recombination</keyword>
<evidence type="ECO:0000313" key="5">
    <source>
        <dbReference type="EMBL" id="AGO60582.1"/>
    </source>
</evidence>
<dbReference type="AlphaFoldDB" id="S0AP86"/>
<dbReference type="GO" id="GO:0003677">
    <property type="term" value="F:DNA binding"/>
    <property type="evidence" value="ECO:0007669"/>
    <property type="project" value="UniProtKB-KW"/>
</dbReference>
<dbReference type="GO" id="GO:0015074">
    <property type="term" value="P:DNA integration"/>
    <property type="evidence" value="ECO:0007669"/>
    <property type="project" value="UniProtKB-KW"/>
</dbReference>
<keyword evidence="6" id="KW-1185">Reference proteome</keyword>
<sequence length="329" mass="38533">MKLKYPKFVSYLISHGDQISTAERRERRIRMLENHINVNEPDIGEIYSYVEMRLRSGLKKKSVRLEISDLSHWCKYIGKPISKDDLPVLKKEPDPDPFIPEPEDIQRMREFCISRKDKYTWARNLCMMDMLIATGMRAGELIHANLEDYKNSTLYIRSEKGEKDRTVPLPGKLTSEVDEYIEKYRYHSDSRALFTTRTGRYNYNKLRQLIKYIGVHSGVPDIHPHSFRHYYATTLVRLGVDIRRVQILVGHARIETTTRYTHLTQKEVGEAVKESVEALFRLNRQMTDFEWEQLGADPNVVEALGFEPRSKGLFHVSSFQSFIINSDDL</sequence>
<feature type="domain" description="Tyr recombinase" evidence="4">
    <location>
        <begin position="93"/>
        <end position="273"/>
    </location>
</feature>
<dbReference type="InterPro" id="IPR050090">
    <property type="entry name" value="Tyrosine_recombinase_XerCD"/>
</dbReference>
<evidence type="ECO:0000256" key="1">
    <source>
        <dbReference type="ARBA" id="ARBA00022908"/>
    </source>
</evidence>
<reference evidence="5 6" key="1">
    <citation type="journal article" date="2007" name="Proc. Natl. Acad. Sci. U.S.A.">
        <title>Genome dynamics in a natural archaeal population.</title>
        <authorList>
            <person name="Allen E.E."/>
            <person name="Tyson G.W."/>
            <person name="Whitaker R.J."/>
            <person name="Detter J.C."/>
            <person name="Richardson P.M."/>
            <person name="Banfield J.F."/>
        </authorList>
    </citation>
    <scope>NUCLEOTIDE SEQUENCE [LARGE SCALE GENOMIC DNA]</scope>
    <source>
        <strain evidence="6">fer1</strain>
    </source>
</reference>
<dbReference type="Pfam" id="PF00589">
    <property type="entry name" value="Phage_integrase"/>
    <property type="match status" value="1"/>
</dbReference>
<dbReference type="KEGG" id="fac:FACI_IFERC01G0602"/>
<dbReference type="Proteomes" id="UP000014660">
    <property type="component" value="Chromosome"/>
</dbReference>
<keyword evidence="2" id="KW-0238">DNA-binding</keyword>
<keyword evidence="1" id="KW-0229">DNA integration</keyword>
<evidence type="ECO:0000256" key="3">
    <source>
        <dbReference type="ARBA" id="ARBA00023172"/>
    </source>
</evidence>
<proteinExistence type="predicted"/>
<name>S0AP86_FERAC</name>
<dbReference type="SUPFAM" id="SSF56349">
    <property type="entry name" value="DNA breaking-rejoining enzymes"/>
    <property type="match status" value="1"/>
</dbReference>
<gene>
    <name evidence="5" type="ORF">FACI_IFERC00001G0602</name>
</gene>
<dbReference type="GO" id="GO:0006310">
    <property type="term" value="P:DNA recombination"/>
    <property type="evidence" value="ECO:0007669"/>
    <property type="project" value="UniProtKB-KW"/>
</dbReference>
<evidence type="ECO:0000313" key="6">
    <source>
        <dbReference type="Proteomes" id="UP000014660"/>
    </source>
</evidence>
<evidence type="ECO:0000256" key="2">
    <source>
        <dbReference type="ARBA" id="ARBA00023125"/>
    </source>
</evidence>
<accession>S0AP86</accession>
<dbReference type="PANTHER" id="PTHR30349:SF41">
    <property type="entry name" value="INTEGRASE_RECOMBINASE PROTEIN MJ0367-RELATED"/>
    <property type="match status" value="1"/>
</dbReference>
<organism evidence="5 6">
    <name type="scientific">Ferroplasma acidarmanus Fer1</name>
    <dbReference type="NCBI Taxonomy" id="333146"/>
    <lineage>
        <taxon>Archaea</taxon>
        <taxon>Methanobacteriati</taxon>
        <taxon>Thermoplasmatota</taxon>
        <taxon>Thermoplasmata</taxon>
        <taxon>Thermoplasmatales</taxon>
        <taxon>Ferroplasmaceae</taxon>
        <taxon>Ferroplasma</taxon>
    </lineage>
</organism>
<dbReference type="PANTHER" id="PTHR30349">
    <property type="entry name" value="PHAGE INTEGRASE-RELATED"/>
    <property type="match status" value="1"/>
</dbReference>
<dbReference type="InterPro" id="IPR002104">
    <property type="entry name" value="Integrase_catalytic"/>
</dbReference>
<protein>
    <submittedName>
        <fullName evidence="5">Phage integrase family protein</fullName>
    </submittedName>
</protein>
<dbReference type="CDD" id="cd00397">
    <property type="entry name" value="DNA_BRE_C"/>
    <property type="match status" value="1"/>
</dbReference>
<dbReference type="PROSITE" id="PS51898">
    <property type="entry name" value="TYR_RECOMBINASE"/>
    <property type="match status" value="1"/>
</dbReference>